<organism evidence="2">
    <name type="scientific">Oryza meridionalis</name>
    <dbReference type="NCBI Taxonomy" id="40149"/>
    <lineage>
        <taxon>Eukaryota</taxon>
        <taxon>Viridiplantae</taxon>
        <taxon>Streptophyta</taxon>
        <taxon>Embryophyta</taxon>
        <taxon>Tracheophyta</taxon>
        <taxon>Spermatophyta</taxon>
        <taxon>Magnoliopsida</taxon>
        <taxon>Liliopsida</taxon>
        <taxon>Poales</taxon>
        <taxon>Poaceae</taxon>
        <taxon>BOP clade</taxon>
        <taxon>Oryzoideae</taxon>
        <taxon>Oryzeae</taxon>
        <taxon>Oryzinae</taxon>
        <taxon>Oryza</taxon>
    </lineage>
</organism>
<reference evidence="2" key="2">
    <citation type="submission" date="2018-05" db="EMBL/GenBank/DDBJ databases">
        <title>OmerRS3 (Oryza meridionalis Reference Sequence Version 3).</title>
        <authorList>
            <person name="Zhang J."/>
            <person name="Kudrna D."/>
            <person name="Lee S."/>
            <person name="Talag J."/>
            <person name="Welchert J."/>
            <person name="Wing R.A."/>
        </authorList>
    </citation>
    <scope>NUCLEOTIDE SEQUENCE [LARGE SCALE GENOMIC DNA]</scope>
    <source>
        <strain evidence="2">cv. OR44</strain>
    </source>
</reference>
<proteinExistence type="predicted"/>
<evidence type="ECO:0000313" key="3">
    <source>
        <dbReference type="Proteomes" id="UP000008021"/>
    </source>
</evidence>
<feature type="region of interest" description="Disordered" evidence="1">
    <location>
        <begin position="60"/>
        <end position="117"/>
    </location>
</feature>
<dbReference type="EnsemblPlants" id="OMERI02G25820.1">
    <property type="protein sequence ID" value="OMERI02G25820.1"/>
    <property type="gene ID" value="OMERI02G25820"/>
</dbReference>
<dbReference type="Gramene" id="OMERI02G25820.1">
    <property type="protein sequence ID" value="OMERI02G25820.1"/>
    <property type="gene ID" value="OMERI02G25820"/>
</dbReference>
<reference evidence="2" key="1">
    <citation type="submission" date="2015-04" db="UniProtKB">
        <authorList>
            <consortium name="EnsemblPlants"/>
        </authorList>
    </citation>
    <scope>IDENTIFICATION</scope>
</reference>
<evidence type="ECO:0000313" key="2">
    <source>
        <dbReference type="EnsemblPlants" id="OMERI02G25820.1"/>
    </source>
</evidence>
<name>A0A0E0CP99_9ORYZ</name>
<dbReference type="Proteomes" id="UP000008021">
    <property type="component" value="Chromosome 2"/>
</dbReference>
<accession>A0A0E0CP99</accession>
<keyword evidence="3" id="KW-1185">Reference proteome</keyword>
<dbReference type="HOGENOM" id="CLU_2088666_0_0_1"/>
<dbReference type="AlphaFoldDB" id="A0A0E0CP99"/>
<feature type="compositionally biased region" description="Basic and acidic residues" evidence="1">
    <location>
        <begin position="108"/>
        <end position="117"/>
    </location>
</feature>
<sequence>MTGPGKSAASCDFGSGVVVSGDAGSDAGGFSFVKSYVAPTSGTTRSAAAALSPCLARRRLLPPPARTADSVRGTVADGERHTERPARRRPHRPSPPQLGFTTSPPIADDQRGRRLRQ</sequence>
<evidence type="ECO:0000256" key="1">
    <source>
        <dbReference type="SAM" id="MobiDB-lite"/>
    </source>
</evidence>
<protein>
    <submittedName>
        <fullName evidence="2">Uncharacterized protein</fullName>
    </submittedName>
</protein>